<evidence type="ECO:0000313" key="2">
    <source>
        <dbReference type="EMBL" id="BFH72447.1"/>
    </source>
</evidence>
<dbReference type="NCBIfam" id="TIGR00176">
    <property type="entry name" value="mobB"/>
    <property type="match status" value="1"/>
</dbReference>
<feature type="domain" description="Molybdopterin-guanine dinucleotide biosynthesis protein B (MobB)" evidence="1">
    <location>
        <begin position="4"/>
        <end position="110"/>
    </location>
</feature>
<protein>
    <submittedName>
        <fullName evidence="2">Molybdopterin-guanine dinucleotide biosynthesis protein B</fullName>
    </submittedName>
</protein>
<dbReference type="GO" id="GO:0006777">
    <property type="term" value="P:Mo-molybdopterin cofactor biosynthetic process"/>
    <property type="evidence" value="ECO:0007669"/>
    <property type="project" value="InterPro"/>
</dbReference>
<name>A0AAT9GNI1_9CREN</name>
<dbReference type="KEGG" id="sjv:SJAV_03910"/>
<organism evidence="2">
    <name type="scientific">Sulfurisphaera javensis</name>
    <dbReference type="NCBI Taxonomy" id="2049879"/>
    <lineage>
        <taxon>Archaea</taxon>
        <taxon>Thermoproteota</taxon>
        <taxon>Thermoprotei</taxon>
        <taxon>Sulfolobales</taxon>
        <taxon>Sulfolobaceae</taxon>
        <taxon>Sulfurisphaera</taxon>
    </lineage>
</organism>
<proteinExistence type="predicted"/>
<dbReference type="InterPro" id="IPR004435">
    <property type="entry name" value="MobB_dom"/>
</dbReference>
<dbReference type="PANTHER" id="PTHR40072:SF1">
    <property type="entry name" value="MOLYBDOPTERIN-GUANINE DINUCLEOTIDE BIOSYNTHESIS ADAPTER PROTEIN"/>
    <property type="match status" value="1"/>
</dbReference>
<dbReference type="GO" id="GO:0005525">
    <property type="term" value="F:GTP binding"/>
    <property type="evidence" value="ECO:0007669"/>
    <property type="project" value="InterPro"/>
</dbReference>
<dbReference type="SUPFAM" id="SSF52540">
    <property type="entry name" value="P-loop containing nucleoside triphosphate hydrolases"/>
    <property type="match status" value="1"/>
</dbReference>
<sequence>MPCIIQVIGKKDTGKTSAIEKAVKILKENGYTVAVVKHSHHEIDLQGKDTYKFWNAGSDIVTFNNSKCVLFYKCNPDLIHFLPVDVVLIEGYKELDLGKKIEISNPNQVDEVSKRIIEETKNCKTKGKIIVDGKKIECNDTITLLLYNLLRYLNIREVKIED</sequence>
<evidence type="ECO:0000259" key="1">
    <source>
        <dbReference type="Pfam" id="PF03205"/>
    </source>
</evidence>
<dbReference type="Pfam" id="PF03205">
    <property type="entry name" value="MobB"/>
    <property type="match status" value="1"/>
</dbReference>
<dbReference type="PANTHER" id="PTHR40072">
    <property type="entry name" value="MOLYBDOPTERIN-GUANINE DINUCLEOTIDE BIOSYNTHESIS ADAPTER PROTEIN-RELATED"/>
    <property type="match status" value="1"/>
</dbReference>
<accession>A0AAT9GNI1</accession>
<dbReference type="AlphaFoldDB" id="A0AAT9GNI1"/>
<reference evidence="2" key="1">
    <citation type="submission" date="2024-03" db="EMBL/GenBank/DDBJ databases">
        <title>Complete genome sequence of Sulfurisphaera javensis strain KD-1.</title>
        <authorList>
            <person name="Sakai H."/>
            <person name="Nur N."/>
            <person name="Suwanto A."/>
            <person name="Kurosawa N."/>
        </authorList>
    </citation>
    <scope>NUCLEOTIDE SEQUENCE</scope>
    <source>
        <strain evidence="2">KD-1</strain>
    </source>
</reference>
<dbReference type="InterPro" id="IPR052539">
    <property type="entry name" value="MGD_biosynthesis_adapter"/>
</dbReference>
<dbReference type="GeneID" id="92353319"/>
<dbReference type="Gene3D" id="3.40.50.300">
    <property type="entry name" value="P-loop containing nucleotide triphosphate hydrolases"/>
    <property type="match status" value="1"/>
</dbReference>
<dbReference type="RefSeq" id="WP_369610672.1">
    <property type="nucleotide sequence ID" value="NZ_AP031322.1"/>
</dbReference>
<gene>
    <name evidence="2" type="primary">mobB</name>
    <name evidence="2" type="ORF">SJAV_03910</name>
</gene>
<dbReference type="EMBL" id="AP031322">
    <property type="protein sequence ID" value="BFH72447.1"/>
    <property type="molecule type" value="Genomic_DNA"/>
</dbReference>
<dbReference type="InterPro" id="IPR027417">
    <property type="entry name" value="P-loop_NTPase"/>
</dbReference>